<gene>
    <name evidence="1" type="ORF">BK649_05965</name>
</gene>
<organism evidence="1 2">
    <name type="scientific">Pseudomonas canadensis</name>
    <dbReference type="NCBI Taxonomy" id="915099"/>
    <lineage>
        <taxon>Bacteria</taxon>
        <taxon>Pseudomonadati</taxon>
        <taxon>Pseudomonadota</taxon>
        <taxon>Gammaproteobacteria</taxon>
        <taxon>Pseudomonadales</taxon>
        <taxon>Pseudomonadaceae</taxon>
        <taxon>Pseudomonas</taxon>
    </lineage>
</organism>
<proteinExistence type="predicted"/>
<dbReference type="Proteomes" id="UP000283389">
    <property type="component" value="Unassembled WGS sequence"/>
</dbReference>
<dbReference type="RefSeq" id="WP_123474591.1">
    <property type="nucleotide sequence ID" value="NZ_MOAZ01000003.1"/>
</dbReference>
<accession>A0A423FG01</accession>
<protein>
    <submittedName>
        <fullName evidence="1">Uncharacterized protein</fullName>
    </submittedName>
</protein>
<evidence type="ECO:0000313" key="1">
    <source>
        <dbReference type="EMBL" id="ROM56502.1"/>
    </source>
</evidence>
<reference evidence="1 2" key="1">
    <citation type="submission" date="2016-10" db="EMBL/GenBank/DDBJ databases">
        <title>Comparative genome analysis of multiple Pseudomonas spp. focuses on biocontrol and plant growth promoting traits.</title>
        <authorList>
            <person name="Tao X.-Y."/>
            <person name="Taylor C.G."/>
        </authorList>
    </citation>
    <scope>NUCLEOTIDE SEQUENCE [LARGE SCALE GENOMIC DNA]</scope>
    <source>
        <strain evidence="1 2">36C8</strain>
    </source>
</reference>
<comment type="caution">
    <text evidence="1">The sequence shown here is derived from an EMBL/GenBank/DDBJ whole genome shotgun (WGS) entry which is preliminary data.</text>
</comment>
<evidence type="ECO:0000313" key="2">
    <source>
        <dbReference type="Proteomes" id="UP000283389"/>
    </source>
</evidence>
<dbReference type="EMBL" id="MOAZ01000003">
    <property type="protein sequence ID" value="ROM56502.1"/>
    <property type="molecule type" value="Genomic_DNA"/>
</dbReference>
<name>A0A423FG01_9PSED</name>
<dbReference type="AlphaFoldDB" id="A0A423FG01"/>
<sequence length="292" mass="33028">MKYVFGYAGIPQEIYDEVYKSRSTFTAGGIEFEGTSLAYGHNLDANQGVRILKKLKERVVKEKNTLEEISYGVICVRPPGSNISNFEKVFFPNTFVISVEWELLRGGKALMQQSKNALVQALRGASLKLRGILIALRKELKERANRTPLLLPLKNFRSKILSNHLYLLQAQLCLSDDPFKTIQKAVKEFEHLYPMQKVDNKSRPCFIDDVKVEFHSPGSALHGLSKPGGDHLDECVLNGVRRLGAQFHPAFHYDCEKGTRLRGLFHHCHSVQASQQEGDPHINIAPNDFIRI</sequence>